<dbReference type="EMBL" id="JAGETR010000078">
    <property type="protein sequence ID" value="MBO2006959.1"/>
    <property type="molecule type" value="Genomic_DNA"/>
</dbReference>
<reference evidence="1" key="1">
    <citation type="submission" date="2021-03" db="EMBL/GenBank/DDBJ databases">
        <title>Molecular epidemiology and mechanisms of colistin and carbapenem resistance in Enterobacteriaceae from clinical isolates, the environment and porcine samples in Pretoria, South Africa.</title>
        <authorList>
            <person name="Bogoshi D."/>
            <person name="Mbelle N.M."/>
            <person name="Naidoo V."/>
            <person name="Osei Sekyere J."/>
        </authorList>
    </citation>
    <scope>NUCLEOTIDE SEQUENCE</scope>
    <source>
        <strain evidence="1">C080</strain>
    </source>
</reference>
<sequence length="66" mass="7576">MVIAEIDEGWTSPLDIRIAPLGGVVVRTFRHEVEKPRSDARINDITNELTYLREQLLKRVSMLAQN</sequence>
<dbReference type="AlphaFoldDB" id="A0A939NK31"/>
<proteinExistence type="predicted"/>
<comment type="caution">
    <text evidence="1">The sequence shown here is derived from an EMBL/GenBank/DDBJ whole genome shotgun (WGS) entry which is preliminary data.</text>
</comment>
<evidence type="ECO:0000313" key="1">
    <source>
        <dbReference type="EMBL" id="MBO2006959.1"/>
    </source>
</evidence>
<accession>A0A939NK31</accession>
<organism evidence="1">
    <name type="scientific">Serratia marcescens</name>
    <dbReference type="NCBI Taxonomy" id="615"/>
    <lineage>
        <taxon>Bacteria</taxon>
        <taxon>Pseudomonadati</taxon>
        <taxon>Pseudomonadota</taxon>
        <taxon>Gammaproteobacteria</taxon>
        <taxon>Enterobacterales</taxon>
        <taxon>Yersiniaceae</taxon>
        <taxon>Serratia</taxon>
    </lineage>
</organism>
<name>A0A939NK31_SERMA</name>
<gene>
    <name evidence="1" type="ORF">J4732_12970</name>
</gene>
<protein>
    <submittedName>
        <fullName evidence="1">Uncharacterized protein</fullName>
    </submittedName>
</protein>